<dbReference type="OrthoDB" id="9808272at2"/>
<proteinExistence type="inferred from homology"/>
<dbReference type="Pfam" id="PF00437">
    <property type="entry name" value="T2SSE"/>
    <property type="match status" value="1"/>
</dbReference>
<dbReference type="InterPro" id="IPR047667">
    <property type="entry name" value="ATPase_ComGA"/>
</dbReference>
<dbReference type="RefSeq" id="WP_056974847.1">
    <property type="nucleotide sequence ID" value="NZ_AYZL01000020.1"/>
</dbReference>
<evidence type="ECO:0000256" key="2">
    <source>
        <dbReference type="ARBA" id="ARBA00022741"/>
    </source>
</evidence>
<dbReference type="InterPro" id="IPR027417">
    <property type="entry name" value="P-loop_NTPase"/>
</dbReference>
<comment type="caution">
    <text evidence="5">The sequence shown here is derived from an EMBL/GenBank/DDBJ whole genome shotgun (WGS) entry which is preliminary data.</text>
</comment>
<evidence type="ECO:0000313" key="5">
    <source>
        <dbReference type="EMBL" id="KRN03524.1"/>
    </source>
</evidence>
<gene>
    <name evidence="5" type="ORF">FC86_GL000628</name>
</gene>
<dbReference type="SUPFAM" id="SSF52540">
    <property type="entry name" value="P-loop containing nucleoside triphosphate hydrolases"/>
    <property type="match status" value="1"/>
</dbReference>
<reference evidence="5 6" key="1">
    <citation type="journal article" date="2015" name="Genome Announc.">
        <title>Expanding the biotechnology potential of lactobacilli through comparative genomics of 213 strains and associated genera.</title>
        <authorList>
            <person name="Sun Z."/>
            <person name="Harris H.M."/>
            <person name="McCann A."/>
            <person name="Guo C."/>
            <person name="Argimon S."/>
            <person name="Zhang W."/>
            <person name="Yang X."/>
            <person name="Jeffery I.B."/>
            <person name="Cooney J.C."/>
            <person name="Kagawa T.F."/>
            <person name="Liu W."/>
            <person name="Song Y."/>
            <person name="Salvetti E."/>
            <person name="Wrobel A."/>
            <person name="Rasinkangas P."/>
            <person name="Parkhill J."/>
            <person name="Rea M.C."/>
            <person name="O'Sullivan O."/>
            <person name="Ritari J."/>
            <person name="Douillard F.P."/>
            <person name="Paul Ross R."/>
            <person name="Yang R."/>
            <person name="Briner A.E."/>
            <person name="Felis G.E."/>
            <person name="de Vos W.M."/>
            <person name="Barrangou R."/>
            <person name="Klaenhammer T.R."/>
            <person name="Caufield P.W."/>
            <person name="Cui Y."/>
            <person name="Zhang H."/>
            <person name="O'Toole P.W."/>
        </authorList>
    </citation>
    <scope>NUCLEOTIDE SEQUENCE [LARGE SCALE GENOMIC DNA]</scope>
    <source>
        <strain evidence="5 6">DSM 23037</strain>
    </source>
</reference>
<keyword evidence="3" id="KW-0067">ATP-binding</keyword>
<dbReference type="PATRIC" id="fig|1423744.4.peg.646"/>
<dbReference type="PANTHER" id="PTHR30258:SF2">
    <property type="entry name" value="COMG OPERON PROTEIN 1"/>
    <property type="match status" value="1"/>
</dbReference>
<keyword evidence="6" id="KW-1185">Reference proteome</keyword>
<evidence type="ECO:0000259" key="4">
    <source>
        <dbReference type="PROSITE" id="PS00662"/>
    </source>
</evidence>
<feature type="domain" description="Bacterial type II secretion system protein E" evidence="4">
    <location>
        <begin position="196"/>
        <end position="210"/>
    </location>
</feature>
<dbReference type="InterPro" id="IPR001482">
    <property type="entry name" value="T2SS/T4SS_dom"/>
</dbReference>
<dbReference type="STRING" id="1423744.FC86_GL000628"/>
<organism evidence="5 6">
    <name type="scientific">Holzapfeliella floricola DSM 23037 = JCM 16512</name>
    <dbReference type="NCBI Taxonomy" id="1423744"/>
    <lineage>
        <taxon>Bacteria</taxon>
        <taxon>Bacillati</taxon>
        <taxon>Bacillota</taxon>
        <taxon>Bacilli</taxon>
        <taxon>Lactobacillales</taxon>
        <taxon>Lactobacillaceae</taxon>
        <taxon>Holzapfeliella</taxon>
    </lineage>
</organism>
<dbReference type="CDD" id="cd01129">
    <property type="entry name" value="PulE-GspE-like"/>
    <property type="match status" value="1"/>
</dbReference>
<dbReference type="PROSITE" id="PS00662">
    <property type="entry name" value="T2SP_E"/>
    <property type="match status" value="1"/>
</dbReference>
<dbReference type="GO" id="GO:0005524">
    <property type="term" value="F:ATP binding"/>
    <property type="evidence" value="ECO:0007669"/>
    <property type="project" value="UniProtKB-KW"/>
</dbReference>
<evidence type="ECO:0000256" key="3">
    <source>
        <dbReference type="ARBA" id="ARBA00022840"/>
    </source>
</evidence>
<dbReference type="SMART" id="SM00382">
    <property type="entry name" value="AAA"/>
    <property type="match status" value="1"/>
</dbReference>
<dbReference type="Proteomes" id="UP000051378">
    <property type="component" value="Unassembled WGS sequence"/>
</dbReference>
<dbReference type="PANTHER" id="PTHR30258">
    <property type="entry name" value="TYPE II SECRETION SYSTEM PROTEIN GSPE-RELATED"/>
    <property type="match status" value="1"/>
</dbReference>
<accession>A0A0R2DU10</accession>
<dbReference type="InterPro" id="IPR003593">
    <property type="entry name" value="AAA+_ATPase"/>
</dbReference>
<evidence type="ECO:0000256" key="1">
    <source>
        <dbReference type="ARBA" id="ARBA00006611"/>
    </source>
</evidence>
<dbReference type="AlphaFoldDB" id="A0A0R2DU10"/>
<dbReference type="GO" id="GO:0005886">
    <property type="term" value="C:plasma membrane"/>
    <property type="evidence" value="ECO:0007669"/>
    <property type="project" value="TreeGrafter"/>
</dbReference>
<comment type="similarity">
    <text evidence="1">Belongs to the GSP E family.</text>
</comment>
<dbReference type="EMBL" id="AYZL01000020">
    <property type="protein sequence ID" value="KRN03524.1"/>
    <property type="molecule type" value="Genomic_DNA"/>
</dbReference>
<dbReference type="GO" id="GO:0016887">
    <property type="term" value="F:ATP hydrolysis activity"/>
    <property type="evidence" value="ECO:0007669"/>
    <property type="project" value="TreeGrafter"/>
</dbReference>
<evidence type="ECO:0000313" key="6">
    <source>
        <dbReference type="Proteomes" id="UP000051378"/>
    </source>
</evidence>
<dbReference type="NCBIfam" id="NF041000">
    <property type="entry name" value="ATPase_ComGA"/>
    <property type="match status" value="1"/>
</dbReference>
<name>A0A0R2DU10_9LACO</name>
<dbReference type="Gene3D" id="3.30.450.90">
    <property type="match status" value="1"/>
</dbReference>
<dbReference type="Gene3D" id="3.40.50.300">
    <property type="entry name" value="P-loop containing nucleotide triphosphate hydrolases"/>
    <property type="match status" value="1"/>
</dbReference>
<protein>
    <submittedName>
        <fullName evidence="5">ComG operon protein 1</fullName>
    </submittedName>
</protein>
<sequence length="323" mass="37566">MTLSIESLNLVKEAVKHKAQDLYLLPSKSYYRICYKYNNEFKFLRKMPKNDAQLIINQLKYVAKLDIAEHRRPQNGSFNLDDYPDTGFRIATLSDYESQESMVVRIIYSENTQRYFFPEQLNQLKNLATKRGLIVFSGPVGSGKTTTMYEIAKSLIPEKMVMTIEDPVEIKNSDFFQVQVNEQVQMSYEDLLKAALRHRPDVLIVGEIRDSKTAQVAIEAALSGHLVLATIHAKSTYGIIERFKQLGVETSQLQNTLNCICYQRLLPNIKYQLACLIDILVPQKKYDYQKSQYQNYYLWQNHLQNIYDLGYIDEKTFITYQEG</sequence>
<keyword evidence="2" id="KW-0547">Nucleotide-binding</keyword>